<gene>
    <name evidence="1" type="ORF">QFC24_004458</name>
</gene>
<proteinExistence type="predicted"/>
<dbReference type="Proteomes" id="UP001234202">
    <property type="component" value="Unassembled WGS sequence"/>
</dbReference>
<keyword evidence="2" id="KW-1185">Reference proteome</keyword>
<evidence type="ECO:0000313" key="1">
    <source>
        <dbReference type="EMBL" id="KAJ9121876.1"/>
    </source>
</evidence>
<reference evidence="1" key="1">
    <citation type="submission" date="2023-04" db="EMBL/GenBank/DDBJ databases">
        <title>Draft Genome sequencing of Naganishia species isolated from polar environments using Oxford Nanopore Technology.</title>
        <authorList>
            <person name="Leo P."/>
            <person name="Venkateswaran K."/>
        </authorList>
    </citation>
    <scope>NUCLEOTIDE SEQUENCE</scope>
    <source>
        <strain evidence="1">DBVPG 5303</strain>
    </source>
</reference>
<dbReference type="EMBL" id="JASBWV010000016">
    <property type="protein sequence ID" value="KAJ9121876.1"/>
    <property type="molecule type" value="Genomic_DNA"/>
</dbReference>
<comment type="caution">
    <text evidence="1">The sequence shown here is derived from an EMBL/GenBank/DDBJ whole genome shotgun (WGS) entry which is preliminary data.</text>
</comment>
<accession>A0ACC2XER1</accession>
<evidence type="ECO:0000313" key="2">
    <source>
        <dbReference type="Proteomes" id="UP001234202"/>
    </source>
</evidence>
<sequence>MDNMGTVEHAAVIGTFSQQKTAHDLLDEKILVQHVEYEGQTQVESLVQNVEYEGQTQVTHDLDSLGALKTVRLFWKPVLIACLVAVAAIFDGYCVTVPGSIIVSQGFIAVFGTIGSKADGTLALSAQHVSAWGGVQSAGQIIGMISGPLTSDYLGRKFNMFLLTGLLIIAAVLEIVAKEWVVYLVARLLAGWSTGLVQSGVTVYIAEIAPTPIRGALLAMYSLCFAVGQLSASIALQIIATTSPLNYKLAFYSEFVFLGMFIPALIFAPESPWFYTRRGNEIKAKSSLQKLNGSIPGYDVDHAYGIMLEVIRQEDELHRDSFWQQTIDCFKGPNLRRTLISFIPLAFQQFLGISLIFGYSTYFFQLAGYPKPFEASLIISSILLAFIFISFFVIDKFGRRPLLLGGGLVMAICTMSIGGIGFKETLPGGALVALAATWVAAYALSAGPLGWAYVADASSPRLRAKTAGIAASGTCLFGLIFNYTVPLMLSPQQAGWGIKIGLFFGSLTILGLVIIYFTVPEIKNRTFAELDEIFGKKVATRSFGTYKTEVQMARESQVPAA</sequence>
<protein>
    <submittedName>
        <fullName evidence="1">Uncharacterized protein</fullName>
    </submittedName>
</protein>
<name>A0ACC2XER1_9TREE</name>
<organism evidence="1 2">
    <name type="scientific">Naganishia onofrii</name>
    <dbReference type="NCBI Taxonomy" id="1851511"/>
    <lineage>
        <taxon>Eukaryota</taxon>
        <taxon>Fungi</taxon>
        <taxon>Dikarya</taxon>
        <taxon>Basidiomycota</taxon>
        <taxon>Agaricomycotina</taxon>
        <taxon>Tremellomycetes</taxon>
        <taxon>Filobasidiales</taxon>
        <taxon>Filobasidiaceae</taxon>
        <taxon>Naganishia</taxon>
    </lineage>
</organism>